<comment type="caution">
    <text evidence="2">The sequence shown here is derived from an EMBL/GenBank/DDBJ whole genome shotgun (WGS) entry which is preliminary data.</text>
</comment>
<name>A0A6B4U9H8_CLOBO</name>
<gene>
    <name evidence="2" type="ORF">FCV25_06990</name>
</gene>
<dbReference type="Gene3D" id="1.10.443.10">
    <property type="entry name" value="Intergrase catalytic core"/>
    <property type="match status" value="1"/>
</dbReference>
<dbReference type="InterPro" id="IPR002104">
    <property type="entry name" value="Integrase_catalytic"/>
</dbReference>
<evidence type="ECO:0000256" key="1">
    <source>
        <dbReference type="ARBA" id="ARBA00023172"/>
    </source>
</evidence>
<dbReference type="PROSITE" id="PS51898">
    <property type="entry name" value="TYR_RECOMBINASE"/>
    <property type="match status" value="1"/>
</dbReference>
<dbReference type="AlphaFoldDB" id="A0A6B4U9H8"/>
<evidence type="ECO:0000313" key="2">
    <source>
        <dbReference type="EMBL" id="NFF01526.1"/>
    </source>
</evidence>
<protein>
    <submittedName>
        <fullName evidence="2">Uncharacterized protein</fullName>
    </submittedName>
</protein>
<dbReference type="SUPFAM" id="SSF56349">
    <property type="entry name" value="DNA breaking-rejoining enzymes"/>
    <property type="match status" value="1"/>
</dbReference>
<dbReference type="GO" id="GO:0003677">
    <property type="term" value="F:DNA binding"/>
    <property type="evidence" value="ECO:0007669"/>
    <property type="project" value="InterPro"/>
</dbReference>
<reference evidence="2 3" key="1">
    <citation type="submission" date="2019-04" db="EMBL/GenBank/DDBJ databases">
        <title>Genome sequencing of Clostridium botulinum Groups I-IV and Clostridium butyricum.</title>
        <authorList>
            <person name="Brunt J."/>
            <person name="Van Vliet A.H.M."/>
            <person name="Stringer S.C."/>
            <person name="Carter A.T."/>
            <person name="Peck M.W."/>
        </authorList>
    </citation>
    <scope>NUCLEOTIDE SEQUENCE [LARGE SCALE GENOMIC DNA]</scope>
    <source>
        <strain evidence="2 3">IFR 18/054</strain>
    </source>
</reference>
<dbReference type="GO" id="GO:0006310">
    <property type="term" value="P:DNA recombination"/>
    <property type="evidence" value="ECO:0007669"/>
    <property type="project" value="UniProtKB-KW"/>
</dbReference>
<dbReference type="EMBL" id="SWND01000003">
    <property type="protein sequence ID" value="NFF01526.1"/>
    <property type="molecule type" value="Genomic_DNA"/>
</dbReference>
<organism evidence="2 3">
    <name type="scientific">Clostridium botulinum</name>
    <dbReference type="NCBI Taxonomy" id="1491"/>
    <lineage>
        <taxon>Bacteria</taxon>
        <taxon>Bacillati</taxon>
        <taxon>Bacillota</taxon>
        <taxon>Clostridia</taxon>
        <taxon>Eubacteriales</taxon>
        <taxon>Clostridiaceae</taxon>
        <taxon>Clostridium</taxon>
    </lineage>
</organism>
<dbReference type="Pfam" id="PF00589">
    <property type="entry name" value="Phage_integrase"/>
    <property type="match status" value="1"/>
</dbReference>
<accession>A0A6B4U9H8</accession>
<evidence type="ECO:0000313" key="3">
    <source>
        <dbReference type="Proteomes" id="UP000472521"/>
    </source>
</evidence>
<keyword evidence="1" id="KW-0233">DNA recombination</keyword>
<proteinExistence type="predicted"/>
<sequence>MQYQARVIATTFVSTGLRLSELTSLQVGDVDFHNSVIYGRHTKTQKSRILPISTSLRSMSIEWVAYRQAELIF</sequence>
<dbReference type="InterPro" id="IPR011010">
    <property type="entry name" value="DNA_brk_join_enz"/>
</dbReference>
<dbReference type="GO" id="GO:0015074">
    <property type="term" value="P:DNA integration"/>
    <property type="evidence" value="ECO:0007669"/>
    <property type="project" value="InterPro"/>
</dbReference>
<dbReference type="InterPro" id="IPR013762">
    <property type="entry name" value="Integrase-like_cat_sf"/>
</dbReference>
<dbReference type="Proteomes" id="UP000472521">
    <property type="component" value="Unassembled WGS sequence"/>
</dbReference>